<dbReference type="PANTHER" id="PTHR46322">
    <property type="entry name" value="PUROMYCIN-SENSITIVE AMINOPEPTIDASE"/>
    <property type="match status" value="1"/>
</dbReference>
<evidence type="ECO:0000256" key="2">
    <source>
        <dbReference type="ARBA" id="ARBA00001947"/>
    </source>
</evidence>
<keyword evidence="11" id="KW-0482">Metalloprotease</keyword>
<feature type="domain" description="Peptidase M1 alanyl aminopeptidase Ig-like fold" evidence="15">
    <location>
        <begin position="449"/>
        <end position="550"/>
    </location>
</feature>
<keyword evidence="8" id="KW-0479">Metal-binding</keyword>
<feature type="domain" description="Peptidase M1 alanyl aminopeptidase C-terminal" evidence="16">
    <location>
        <begin position="556"/>
        <end position="878"/>
    </location>
</feature>
<dbReference type="CDD" id="cd09600">
    <property type="entry name" value="M1_APN"/>
    <property type="match status" value="1"/>
</dbReference>
<dbReference type="EC" id="3.4.11.2" evidence="4 13"/>
<dbReference type="InterPro" id="IPR001930">
    <property type="entry name" value="Peptidase_M1"/>
</dbReference>
<dbReference type="InterPro" id="IPR038438">
    <property type="entry name" value="PepN_Ig-like_sf"/>
</dbReference>
<accession>A0A3D9HEW4</accession>
<dbReference type="Gene3D" id="1.25.50.10">
    <property type="entry name" value="Peptidase M1, alanyl aminopeptidase, C-terminal domain"/>
    <property type="match status" value="1"/>
</dbReference>
<dbReference type="Pfam" id="PF01433">
    <property type="entry name" value="Peptidase_M1"/>
    <property type="match status" value="1"/>
</dbReference>
<dbReference type="FunFam" id="1.10.390.10:FF:000002">
    <property type="entry name" value="Aminopeptidase N"/>
    <property type="match status" value="1"/>
</dbReference>
<comment type="caution">
    <text evidence="18">The sequence shown here is derived from an EMBL/GenBank/DDBJ whole genome shotgun (WGS) entry which is preliminary data.</text>
</comment>
<keyword evidence="10" id="KW-0862">Zinc</keyword>
<dbReference type="RefSeq" id="WP_115937783.1">
    <property type="nucleotide sequence ID" value="NZ_QRDW01000008.1"/>
</dbReference>
<evidence type="ECO:0000256" key="9">
    <source>
        <dbReference type="ARBA" id="ARBA00022801"/>
    </source>
</evidence>
<evidence type="ECO:0000259" key="15">
    <source>
        <dbReference type="Pfam" id="PF11940"/>
    </source>
</evidence>
<evidence type="ECO:0000256" key="3">
    <source>
        <dbReference type="ARBA" id="ARBA00010136"/>
    </source>
</evidence>
<gene>
    <name evidence="18" type="ORF">DFP90_10835</name>
</gene>
<evidence type="ECO:0000256" key="13">
    <source>
        <dbReference type="NCBIfam" id="TIGR02414"/>
    </source>
</evidence>
<evidence type="ECO:0000256" key="6">
    <source>
        <dbReference type="ARBA" id="ARBA00022438"/>
    </source>
</evidence>
<evidence type="ECO:0000256" key="11">
    <source>
        <dbReference type="ARBA" id="ARBA00023049"/>
    </source>
</evidence>
<dbReference type="NCBIfam" id="TIGR02414">
    <property type="entry name" value="pepN_proteo"/>
    <property type="match status" value="1"/>
</dbReference>
<evidence type="ECO:0000256" key="4">
    <source>
        <dbReference type="ARBA" id="ARBA00012564"/>
    </source>
</evidence>
<dbReference type="Pfam" id="PF11940">
    <property type="entry name" value="DUF3458"/>
    <property type="match status" value="1"/>
</dbReference>
<dbReference type="SUPFAM" id="SSF55486">
    <property type="entry name" value="Metalloproteases ('zincins'), catalytic domain"/>
    <property type="match status" value="1"/>
</dbReference>
<evidence type="ECO:0000256" key="7">
    <source>
        <dbReference type="ARBA" id="ARBA00022670"/>
    </source>
</evidence>
<organism evidence="18 19">
    <name type="scientific">Aestuariispira insulae</name>
    <dbReference type="NCBI Taxonomy" id="1461337"/>
    <lineage>
        <taxon>Bacteria</taxon>
        <taxon>Pseudomonadati</taxon>
        <taxon>Pseudomonadota</taxon>
        <taxon>Alphaproteobacteria</taxon>
        <taxon>Rhodospirillales</taxon>
        <taxon>Kiloniellaceae</taxon>
        <taxon>Aestuariispira</taxon>
    </lineage>
</organism>
<dbReference type="GO" id="GO:0006508">
    <property type="term" value="P:proteolysis"/>
    <property type="evidence" value="ECO:0007669"/>
    <property type="project" value="UniProtKB-UniRule"/>
</dbReference>
<dbReference type="InterPro" id="IPR024601">
    <property type="entry name" value="Peptidase_M1_pepN_C"/>
</dbReference>
<dbReference type="AlphaFoldDB" id="A0A3D9HEW4"/>
<keyword evidence="7" id="KW-0645">Protease</keyword>
<dbReference type="Proteomes" id="UP000256845">
    <property type="component" value="Unassembled WGS sequence"/>
</dbReference>
<evidence type="ECO:0000313" key="19">
    <source>
        <dbReference type="Proteomes" id="UP000256845"/>
    </source>
</evidence>
<dbReference type="InterPro" id="IPR042097">
    <property type="entry name" value="Aminopeptidase_N-like_N_sf"/>
</dbReference>
<comment type="similarity">
    <text evidence="3">Belongs to the peptidase M1 family.</text>
</comment>
<feature type="domain" description="Aminopeptidase N-like N-terminal" evidence="17">
    <location>
        <begin position="93"/>
        <end position="191"/>
    </location>
</feature>
<evidence type="ECO:0000256" key="12">
    <source>
        <dbReference type="ARBA" id="ARBA00059739"/>
    </source>
</evidence>
<comment type="function">
    <text evidence="12">Aminopeptidase N is involved in the degradation of intracellular peptides generated by protein breakdown during normal growth as well as in response to nutrient starvation.</text>
</comment>
<reference evidence="18 19" key="1">
    <citation type="submission" date="2018-07" db="EMBL/GenBank/DDBJ databases">
        <title>Genomic Encyclopedia of Type Strains, Phase III (KMG-III): the genomes of soil and plant-associated and newly described type strains.</title>
        <authorList>
            <person name="Whitman W."/>
        </authorList>
    </citation>
    <scope>NUCLEOTIDE SEQUENCE [LARGE SCALE GENOMIC DNA]</scope>
    <source>
        <strain evidence="18 19">CECT 8488</strain>
    </source>
</reference>
<keyword evidence="9" id="KW-0378">Hydrolase</keyword>
<dbReference type="InterPro" id="IPR035414">
    <property type="entry name" value="Peptidase_M1_pepN_Ig-like"/>
</dbReference>
<dbReference type="InterPro" id="IPR045357">
    <property type="entry name" value="Aminopeptidase_N-like_N"/>
</dbReference>
<keyword evidence="6 18" id="KW-0031">Aminopeptidase</keyword>
<dbReference type="GO" id="GO:0008237">
    <property type="term" value="F:metallopeptidase activity"/>
    <property type="evidence" value="ECO:0007669"/>
    <property type="project" value="UniProtKB-UniRule"/>
</dbReference>
<dbReference type="InterPro" id="IPR027268">
    <property type="entry name" value="Peptidase_M4/M1_CTD_sf"/>
</dbReference>
<dbReference type="Pfam" id="PF17432">
    <property type="entry name" value="DUF3458_C"/>
    <property type="match status" value="1"/>
</dbReference>
<dbReference type="EMBL" id="QRDW01000008">
    <property type="protein sequence ID" value="RED48018.1"/>
    <property type="molecule type" value="Genomic_DNA"/>
</dbReference>
<evidence type="ECO:0000259" key="17">
    <source>
        <dbReference type="Pfam" id="PF17900"/>
    </source>
</evidence>
<dbReference type="FunFam" id="2.60.40.1730:FF:000005">
    <property type="entry name" value="Aminopeptidase N"/>
    <property type="match status" value="1"/>
</dbReference>
<evidence type="ECO:0000256" key="5">
    <source>
        <dbReference type="ARBA" id="ARBA00015611"/>
    </source>
</evidence>
<evidence type="ECO:0000256" key="10">
    <source>
        <dbReference type="ARBA" id="ARBA00022833"/>
    </source>
</evidence>
<dbReference type="GO" id="GO:0016285">
    <property type="term" value="F:alanyl aminopeptidase activity"/>
    <property type="evidence" value="ECO:0007669"/>
    <property type="project" value="UniProtKB-EC"/>
</dbReference>
<keyword evidence="19" id="KW-1185">Reference proteome</keyword>
<evidence type="ECO:0000259" key="16">
    <source>
        <dbReference type="Pfam" id="PF17432"/>
    </source>
</evidence>
<dbReference type="PANTHER" id="PTHR46322:SF1">
    <property type="entry name" value="PUROMYCIN-SENSITIVE AMINOPEPTIDASE"/>
    <property type="match status" value="1"/>
</dbReference>
<name>A0A3D9HEW4_9PROT</name>
<dbReference type="Pfam" id="PF17900">
    <property type="entry name" value="Peptidase_M1_N"/>
    <property type="match status" value="1"/>
</dbReference>
<dbReference type="Gene3D" id="1.10.390.10">
    <property type="entry name" value="Neutral Protease Domain 2"/>
    <property type="match status" value="1"/>
</dbReference>
<evidence type="ECO:0000259" key="14">
    <source>
        <dbReference type="Pfam" id="PF01433"/>
    </source>
</evidence>
<dbReference type="InterPro" id="IPR037144">
    <property type="entry name" value="Peptidase_M1_pepN_C_sf"/>
</dbReference>
<evidence type="ECO:0000313" key="18">
    <source>
        <dbReference type="EMBL" id="RED48018.1"/>
    </source>
</evidence>
<sequence length="879" mass="99149">MSADTNPPVIRLQDYTAPAYRLRHVEMVFDLDPESTLVTTTMAVTRLAGMEVPLELDGDRDMALVSVWLDNRELPDGRYELTEESLTLRDLPEEFELQIQTSINPKANTKLEGLYQSNGMFCTQCEAEGFRRITFFPDRPDVMTTYRVTIRAPKADYPVLLSNGNNVENGDLPDGRHYAVWDDPFPKPSYLFALVAGDLAMMEDRFTTMGDRDVTLRIFVEHGNESRCAYAMDSLIRSMKWDEERFGLEYDLDIFNIVAVSDFNMGAMENKSLNIFNAKYILADPETATDADFALVEGIVAHEYFHNWTGNRVTCRDWFQLSLKEGLTVFRDQEFSGDQRSHAVQRIEDVRMLRARQFPEDAGPLSHPVRPDSYIEINNFYTATVYEKGAEVIRMMHSILGEDGFQRGMKLYFERHDGQAVTCDDFTAAMSDANDMDLSHFKLWYSQSGTPLVTVSEHYDETAKTFRIRVRQETRPTPGQEKKQPLYIPLRTALIGQDGQDLSCRFDGVEAREHVLTLTKAEQDFVFEGVGEKPILSINRGFSAPVILKSDAGHPEKAFQMAHDADPFNRWNAGQDYGVSLILEMVETLQNGGKPDVDPAFLDAMGRIARDQAIDPAFKALALTLPSEDYVAEQMQVVDVEAIHGAREHLRRAIGTAHRDQFQHLYETHRLEDGRFDPGAEAAGHRALRSVALGYLGSADGDTAAPVLKSHFDQADNMTDAMAALRYLTDMDVPERASCLTAFEERWKGNQQVMDKWFGIQAMSARQNTLDDVRGLMEHPAFTMKNPNRVRSLIGAFCIGNPLHFHVQDGSGYDFLAEQVIALDKINPQVAARLMGPLGQWRRFDSGHQEKMKAAISHVLESGELSKDVYEIASKSLAG</sequence>
<dbReference type="Gene3D" id="3.30.2010.30">
    <property type="match status" value="1"/>
</dbReference>
<dbReference type="Gene3D" id="2.60.40.1730">
    <property type="entry name" value="tricorn interacting facor f3 domain"/>
    <property type="match status" value="1"/>
</dbReference>
<dbReference type="FunFam" id="2.60.40.1840:FF:000001">
    <property type="entry name" value="Aminopeptidase N"/>
    <property type="match status" value="1"/>
</dbReference>
<evidence type="ECO:0000256" key="1">
    <source>
        <dbReference type="ARBA" id="ARBA00000098"/>
    </source>
</evidence>
<evidence type="ECO:0000256" key="8">
    <source>
        <dbReference type="ARBA" id="ARBA00022723"/>
    </source>
</evidence>
<comment type="catalytic activity">
    <reaction evidence="1">
        <text>Release of an N-terminal amino acid, Xaa-|-Yaa- from a peptide, amide or arylamide. Xaa is preferably Ala, but may be most amino acids including Pro (slow action). When a terminal hydrophobic residue is followed by a prolyl residue, the two may be released as an intact Xaa-Pro dipeptide.</text>
        <dbReference type="EC" id="3.4.11.2"/>
    </reaction>
</comment>
<dbReference type="InterPro" id="IPR012779">
    <property type="entry name" value="Peptidase_M1_pepN"/>
</dbReference>
<dbReference type="GO" id="GO:0008270">
    <property type="term" value="F:zinc ion binding"/>
    <property type="evidence" value="ECO:0007669"/>
    <property type="project" value="InterPro"/>
</dbReference>
<dbReference type="InterPro" id="IPR014782">
    <property type="entry name" value="Peptidase_M1_dom"/>
</dbReference>
<dbReference type="FunFam" id="3.30.2010.30:FF:000002">
    <property type="entry name" value="Putative aminopeptidase N"/>
    <property type="match status" value="1"/>
</dbReference>
<feature type="domain" description="Peptidase M1 membrane alanine aminopeptidase" evidence="14">
    <location>
        <begin position="230"/>
        <end position="441"/>
    </location>
</feature>
<dbReference type="SUPFAM" id="SSF63737">
    <property type="entry name" value="Leukotriene A4 hydrolase N-terminal domain"/>
    <property type="match status" value="1"/>
</dbReference>
<proteinExistence type="inferred from homology"/>
<protein>
    <recommendedName>
        <fullName evidence="5 13">Aminopeptidase N</fullName>
        <ecNumber evidence="4 13">3.4.11.2</ecNumber>
    </recommendedName>
</protein>
<dbReference type="OrthoDB" id="100605at2"/>
<comment type="cofactor">
    <cofactor evidence="2">
        <name>Zn(2+)</name>
        <dbReference type="ChEBI" id="CHEBI:29105"/>
    </cofactor>
</comment>
<dbReference type="Gene3D" id="2.60.40.1840">
    <property type="match status" value="1"/>
</dbReference>
<dbReference type="PRINTS" id="PR00756">
    <property type="entry name" value="ALADIPTASE"/>
</dbReference>